<dbReference type="RefSeq" id="WP_377088117.1">
    <property type="nucleotide sequence ID" value="NZ_JBHSJL010000014.1"/>
</dbReference>
<evidence type="ECO:0000256" key="1">
    <source>
        <dbReference type="ARBA" id="ARBA00001913"/>
    </source>
</evidence>
<dbReference type="EMBL" id="JBHUJB010000072">
    <property type="protein sequence ID" value="MFD2160127.1"/>
    <property type="molecule type" value="Genomic_DNA"/>
</dbReference>
<comment type="similarity">
    <text evidence="2">Belongs to the sulfatase family.</text>
</comment>
<evidence type="ECO:0000259" key="7">
    <source>
        <dbReference type="Pfam" id="PF00884"/>
    </source>
</evidence>
<keyword evidence="5" id="KW-0378">Hydrolase</keyword>
<dbReference type="Gene3D" id="3.30.1120.10">
    <property type="match status" value="1"/>
</dbReference>
<keyword evidence="6" id="KW-0106">Calcium</keyword>
<evidence type="ECO:0000313" key="9">
    <source>
        <dbReference type="Proteomes" id="UP001597389"/>
    </source>
</evidence>
<dbReference type="InterPro" id="IPR000917">
    <property type="entry name" value="Sulfatase_N"/>
</dbReference>
<dbReference type="PANTHER" id="PTHR42693">
    <property type="entry name" value="ARYLSULFATASE FAMILY MEMBER"/>
    <property type="match status" value="1"/>
</dbReference>
<evidence type="ECO:0000256" key="2">
    <source>
        <dbReference type="ARBA" id="ARBA00008779"/>
    </source>
</evidence>
<evidence type="ECO:0000313" key="8">
    <source>
        <dbReference type="EMBL" id="MFD2160127.1"/>
    </source>
</evidence>
<dbReference type="Pfam" id="PF00884">
    <property type="entry name" value="Sulfatase"/>
    <property type="match status" value="1"/>
</dbReference>
<keyword evidence="4" id="KW-0732">Signal</keyword>
<dbReference type="Proteomes" id="UP001597389">
    <property type="component" value="Unassembled WGS sequence"/>
</dbReference>
<evidence type="ECO:0000256" key="5">
    <source>
        <dbReference type="ARBA" id="ARBA00022801"/>
    </source>
</evidence>
<name>A0ABW4ZE71_9BACT</name>
<keyword evidence="3" id="KW-0479">Metal-binding</keyword>
<evidence type="ECO:0000256" key="3">
    <source>
        <dbReference type="ARBA" id="ARBA00022723"/>
    </source>
</evidence>
<evidence type="ECO:0000256" key="6">
    <source>
        <dbReference type="ARBA" id="ARBA00022837"/>
    </source>
</evidence>
<dbReference type="PANTHER" id="PTHR42693:SF42">
    <property type="entry name" value="ARYLSULFATASE G"/>
    <property type="match status" value="1"/>
</dbReference>
<dbReference type="Gene3D" id="3.40.720.10">
    <property type="entry name" value="Alkaline Phosphatase, subunit A"/>
    <property type="match status" value="1"/>
</dbReference>
<dbReference type="InterPro" id="IPR017850">
    <property type="entry name" value="Alkaline_phosphatase_core_sf"/>
</dbReference>
<comment type="cofactor">
    <cofactor evidence="1">
        <name>Ca(2+)</name>
        <dbReference type="ChEBI" id="CHEBI:29108"/>
    </cofactor>
</comment>
<comment type="caution">
    <text evidence="8">The sequence shown here is derived from an EMBL/GenBank/DDBJ whole genome shotgun (WGS) entry which is preliminary data.</text>
</comment>
<sequence>MEIKHLTNTAITLALSLSVSSLTAESIIYDAEFQKIRKQHADKWAKEDSALDKKLSELKAKHGKAPNIIYFMWDDAAYGRVGHPMLSKVTGMSTPTFDRIAREGMTFTRMYTEPSCTPTRVATLTGRHPIRTGLTQVVFPVHAIGMPQEEVTIAEVLKKQNYNTAFFGKYHVGDIDGSYPHQNGFDECLFTIYNQFGSQFFNKDGEAIGATYGFTEDQQDRLYTLDKKFRNSSTIPWAAEAKAGEKAKQYNKDYSYEEQLRYVEDVHTRSMNYIKDNAKKENPFFLCYWFHGPNVAGVHRLGRRGDSSISNADGDGFEEMDAKLKEMLALIKEQGIEENTLIIVMADNGPMLEFTPHMSRFGIYRGGKGSFTEGGVRVPAFAYWPGTIEAGTVAGDIIHVTDLYTTFARLGGGMKHIPTDRVVDGVDQTSLLLNGDAYGRRDYVHIYTGPLLAATVKQQFKRHWVGERPGLAGKSFFDLYKDPREEDGLMAQFLWAWEPFDSMKMRHEKLMEKYPNTPTKRAEPFGGIELLNQ</sequence>
<proteinExistence type="inferred from homology"/>
<dbReference type="InterPro" id="IPR050738">
    <property type="entry name" value="Sulfatase"/>
</dbReference>
<accession>A0ABW4ZE71</accession>
<gene>
    <name evidence="8" type="ORF">ACFSW8_14575</name>
</gene>
<keyword evidence="9" id="KW-1185">Reference proteome</keyword>
<organism evidence="8 9">
    <name type="scientific">Rubritalea tangerina</name>
    <dbReference type="NCBI Taxonomy" id="430798"/>
    <lineage>
        <taxon>Bacteria</taxon>
        <taxon>Pseudomonadati</taxon>
        <taxon>Verrucomicrobiota</taxon>
        <taxon>Verrucomicrobiia</taxon>
        <taxon>Verrucomicrobiales</taxon>
        <taxon>Rubritaleaceae</taxon>
        <taxon>Rubritalea</taxon>
    </lineage>
</organism>
<protein>
    <submittedName>
        <fullName evidence="8">Sulfatase-like hydrolase/transferase</fullName>
    </submittedName>
</protein>
<dbReference type="SUPFAM" id="SSF53649">
    <property type="entry name" value="Alkaline phosphatase-like"/>
    <property type="match status" value="1"/>
</dbReference>
<evidence type="ECO:0000256" key="4">
    <source>
        <dbReference type="ARBA" id="ARBA00022729"/>
    </source>
</evidence>
<feature type="domain" description="Sulfatase N-terminal" evidence="7">
    <location>
        <begin position="66"/>
        <end position="412"/>
    </location>
</feature>
<reference evidence="9" key="1">
    <citation type="journal article" date="2019" name="Int. J. Syst. Evol. Microbiol.">
        <title>The Global Catalogue of Microorganisms (GCM) 10K type strain sequencing project: providing services to taxonomists for standard genome sequencing and annotation.</title>
        <authorList>
            <consortium name="The Broad Institute Genomics Platform"/>
            <consortium name="The Broad Institute Genome Sequencing Center for Infectious Disease"/>
            <person name="Wu L."/>
            <person name="Ma J."/>
        </authorList>
    </citation>
    <scope>NUCLEOTIDE SEQUENCE [LARGE SCALE GENOMIC DNA]</scope>
    <source>
        <strain evidence="9">CCUG 57942</strain>
    </source>
</reference>